<feature type="transmembrane region" description="Helical" evidence="1">
    <location>
        <begin position="36"/>
        <end position="53"/>
    </location>
</feature>
<feature type="transmembrane region" description="Helical" evidence="1">
    <location>
        <begin position="12"/>
        <end position="30"/>
    </location>
</feature>
<protein>
    <submittedName>
        <fullName evidence="2">Uncharacterized protein</fullName>
    </submittedName>
</protein>
<sequence>MKKRIFQKGLGYGLLFFVFILPMFLFAYFVQLRLFLIVPIVLYLVLFFNGVLVSDHDRMIEFEISSEIRKQDE</sequence>
<evidence type="ECO:0000313" key="2">
    <source>
        <dbReference type="EMBL" id="WNB82691.1"/>
    </source>
</evidence>
<name>A0AAX4AVN4_STRPA</name>
<accession>A0AAX4AVN4</accession>
<dbReference type="RefSeq" id="WP_003007252.1">
    <property type="nucleotide sequence ID" value="NZ_CP133988.1"/>
</dbReference>
<evidence type="ECO:0000313" key="3">
    <source>
        <dbReference type="Proteomes" id="UP001248323"/>
    </source>
</evidence>
<dbReference type="EMBL" id="CP133988">
    <property type="protein sequence ID" value="WNB82691.1"/>
    <property type="molecule type" value="Genomic_DNA"/>
</dbReference>
<proteinExistence type="predicted"/>
<keyword evidence="1" id="KW-0472">Membrane</keyword>
<reference evidence="2" key="1">
    <citation type="submission" date="2023-09" db="EMBL/GenBank/DDBJ databases">
        <title>Streptococcus_parasanguinius_hifiasm_complete_genome_Zymo_Research_ D6332.</title>
        <authorList>
            <person name="Damerum A."/>
        </authorList>
    </citation>
    <scope>NUCLEOTIDE SEQUENCE</scope>
    <source>
        <strain evidence="2">B-1756</strain>
    </source>
</reference>
<evidence type="ECO:0000256" key="1">
    <source>
        <dbReference type="SAM" id="Phobius"/>
    </source>
</evidence>
<keyword evidence="1" id="KW-0812">Transmembrane</keyword>
<keyword evidence="1" id="KW-1133">Transmembrane helix</keyword>
<dbReference type="AlphaFoldDB" id="A0AAX4AVN4"/>
<gene>
    <name evidence="2" type="ORF">RDV49_07155</name>
</gene>
<dbReference type="Proteomes" id="UP001248323">
    <property type="component" value="Chromosome"/>
</dbReference>
<organism evidence="2 3">
    <name type="scientific">Streptococcus parasanguinis</name>
    <dbReference type="NCBI Taxonomy" id="1318"/>
    <lineage>
        <taxon>Bacteria</taxon>
        <taxon>Bacillati</taxon>
        <taxon>Bacillota</taxon>
        <taxon>Bacilli</taxon>
        <taxon>Lactobacillales</taxon>
        <taxon>Streptococcaceae</taxon>
        <taxon>Streptococcus</taxon>
    </lineage>
</organism>